<dbReference type="Pfam" id="PF05144">
    <property type="entry name" value="Phage_CRI"/>
    <property type="match status" value="1"/>
</dbReference>
<dbReference type="OrthoDB" id="8479364at2"/>
<evidence type="ECO:0000313" key="2">
    <source>
        <dbReference type="EMBL" id="VVE75957.1"/>
    </source>
</evidence>
<dbReference type="EMBL" id="CABPSQ010000018">
    <property type="protein sequence ID" value="VVE75957.1"/>
    <property type="molecule type" value="Genomic_DNA"/>
</dbReference>
<evidence type="ECO:0000259" key="1">
    <source>
        <dbReference type="Pfam" id="PF05144"/>
    </source>
</evidence>
<dbReference type="AlphaFoldDB" id="A0A5E5ASH5"/>
<dbReference type="InterPro" id="IPR006516">
    <property type="entry name" value="G2P"/>
</dbReference>
<protein>
    <recommendedName>
        <fullName evidence="1">Replication-associated protein G2P N-terminal domain-containing protein</fullName>
    </recommendedName>
</protein>
<dbReference type="InterPro" id="IPR022686">
    <property type="entry name" value="G2P_N"/>
</dbReference>
<organism evidence="2 3">
    <name type="scientific">Pandoraea captiosa</name>
    <dbReference type="NCBI Taxonomy" id="2508302"/>
    <lineage>
        <taxon>Bacteria</taxon>
        <taxon>Pseudomonadati</taxon>
        <taxon>Pseudomonadota</taxon>
        <taxon>Betaproteobacteria</taxon>
        <taxon>Burkholderiales</taxon>
        <taxon>Burkholderiaceae</taxon>
        <taxon>Pandoraea</taxon>
    </lineage>
</organism>
<gene>
    <name evidence="2" type="ORF">PCA31118_05105</name>
</gene>
<dbReference type="NCBIfam" id="TIGR01629">
    <property type="entry name" value="rep_II_X"/>
    <property type="match status" value="1"/>
</dbReference>
<reference evidence="2 3" key="1">
    <citation type="submission" date="2019-08" db="EMBL/GenBank/DDBJ databases">
        <authorList>
            <person name="Peeters C."/>
        </authorList>
    </citation>
    <scope>NUCLEOTIDE SEQUENCE [LARGE SCALE GENOMIC DNA]</scope>
    <source>
        <strain evidence="2 3">LMG 31118</strain>
    </source>
</reference>
<dbReference type="Proteomes" id="UP000414136">
    <property type="component" value="Unassembled WGS sequence"/>
</dbReference>
<keyword evidence="3" id="KW-1185">Reference proteome</keyword>
<proteinExistence type="predicted"/>
<sequence length="355" mass="40329">MIDLADITFPFRHKPFGNERIKVAENSASAQPVSKRYSTTVSLHPNGAPIKVTSLENGAAINIRTTPLTPLQGHNVFGSNDVNMLCSALICAVLDAMKLKHTEQQRIAWRAGNFTLDALDITQRFVLPDGIAQKQIFEHIRLNSTWEFRPAVISQGVGVRVEAPRRNAAVLFYDKAQKLTDQRTRSLKYLRAVVGEDAAEIWQDLNVIAKRSVRVELKLEKKYLSQHKLSRGSAWTVEKVREVFWEEMAHLCLESYVPLSQLRDKIDGVSKHLRYMLELWARGADLRTMCPVSTFDRHRRAIRASTGIDILLDRPMIDPLPLAEIFSVDNMRPDFPKWASRYPACAVGARARRYP</sequence>
<dbReference type="GO" id="GO:0006260">
    <property type="term" value="P:DNA replication"/>
    <property type="evidence" value="ECO:0007669"/>
    <property type="project" value="InterPro"/>
</dbReference>
<dbReference type="RefSeq" id="WP_150627716.1">
    <property type="nucleotide sequence ID" value="NZ_CABPSQ010000018.1"/>
</dbReference>
<accession>A0A5E5ASH5</accession>
<feature type="domain" description="Replication-associated protein G2P N-terminal" evidence="1">
    <location>
        <begin position="1"/>
        <end position="237"/>
    </location>
</feature>
<evidence type="ECO:0000313" key="3">
    <source>
        <dbReference type="Proteomes" id="UP000414136"/>
    </source>
</evidence>
<name>A0A5E5ASH5_9BURK</name>